<name>A0A7J7KRL5_BUGNE</name>
<feature type="compositionally biased region" description="Low complexity" evidence="1">
    <location>
        <begin position="152"/>
        <end position="161"/>
    </location>
</feature>
<sequence>MENSVESLSGSSSSAVPAAAPRPVAAPRKSSAKSLDLNNKPKTTPKTKPPISAKPKILPLKTSGNESTASVPQTTRPKSIRITDDEIHGKVASELASILGRPRSSSKGLLSPTSYSVSDGPGTNKEDSITPGLSQQVSLQVSLPNPCPECTSLKPALMLSSPPAPSSYDSQGQSPKKPKPARPPPPSVKRPPPPVVKPTFKPALPETPAVSGAPGNIVKATPVARSPSTLPNSEQHQSSTKRRLEITVLGARPMSETSNIHIESQKVPLTPPPHPPLSTDESSSHGAPDTPNSVTSKPRRKPTIIRPSRPATTLSTDSPALVSKEGPGPIDNLAFSTGDTPPPKSQRVPTLPVSVNVNESKPVSHDSNGSTQRPVDIAATPTNW</sequence>
<feature type="region of interest" description="Disordered" evidence="1">
    <location>
        <begin position="1"/>
        <end position="384"/>
    </location>
</feature>
<feature type="compositionally biased region" description="Polar residues" evidence="1">
    <location>
        <begin position="103"/>
        <end position="117"/>
    </location>
</feature>
<feature type="compositionally biased region" description="Polar residues" evidence="1">
    <location>
        <begin position="279"/>
        <end position="296"/>
    </location>
</feature>
<feature type="compositionally biased region" description="Polar residues" evidence="1">
    <location>
        <begin position="131"/>
        <end position="143"/>
    </location>
</feature>
<dbReference type="AlphaFoldDB" id="A0A7J7KRL5"/>
<reference evidence="2" key="1">
    <citation type="submission" date="2020-06" db="EMBL/GenBank/DDBJ databases">
        <title>Draft genome of Bugula neritina, a colonial animal packing powerful symbionts and potential medicines.</title>
        <authorList>
            <person name="Rayko M."/>
        </authorList>
    </citation>
    <scope>NUCLEOTIDE SEQUENCE [LARGE SCALE GENOMIC DNA]</scope>
    <source>
        <strain evidence="2">Kwan_BN1</strain>
    </source>
</reference>
<accession>A0A7J7KRL5</accession>
<dbReference type="Proteomes" id="UP000593567">
    <property type="component" value="Unassembled WGS sequence"/>
</dbReference>
<feature type="compositionally biased region" description="Polar residues" evidence="1">
    <location>
        <begin position="226"/>
        <end position="238"/>
    </location>
</feature>
<keyword evidence="3" id="KW-1185">Reference proteome</keyword>
<proteinExistence type="predicted"/>
<feature type="compositionally biased region" description="Low complexity" evidence="1">
    <location>
        <begin position="40"/>
        <end position="50"/>
    </location>
</feature>
<feature type="compositionally biased region" description="Basic and acidic residues" evidence="1">
    <location>
        <begin position="81"/>
        <end position="91"/>
    </location>
</feature>
<feature type="compositionally biased region" description="Pro residues" evidence="1">
    <location>
        <begin position="181"/>
        <end position="196"/>
    </location>
</feature>
<protein>
    <submittedName>
        <fullName evidence="2">Uncharacterized protein</fullName>
    </submittedName>
</protein>
<organism evidence="2 3">
    <name type="scientific">Bugula neritina</name>
    <name type="common">Brown bryozoan</name>
    <name type="synonym">Sertularia neritina</name>
    <dbReference type="NCBI Taxonomy" id="10212"/>
    <lineage>
        <taxon>Eukaryota</taxon>
        <taxon>Metazoa</taxon>
        <taxon>Spiralia</taxon>
        <taxon>Lophotrochozoa</taxon>
        <taxon>Bryozoa</taxon>
        <taxon>Gymnolaemata</taxon>
        <taxon>Cheilostomatida</taxon>
        <taxon>Flustrina</taxon>
        <taxon>Buguloidea</taxon>
        <taxon>Bugulidae</taxon>
        <taxon>Bugula</taxon>
    </lineage>
</organism>
<feature type="compositionally biased region" description="Polar residues" evidence="1">
    <location>
        <begin position="62"/>
        <end position="77"/>
    </location>
</feature>
<evidence type="ECO:0000256" key="1">
    <source>
        <dbReference type="SAM" id="MobiDB-lite"/>
    </source>
</evidence>
<feature type="compositionally biased region" description="Low complexity" evidence="1">
    <location>
        <begin position="9"/>
        <end position="29"/>
    </location>
</feature>
<feature type="compositionally biased region" description="Polar residues" evidence="1">
    <location>
        <begin position="353"/>
        <end position="373"/>
    </location>
</feature>
<evidence type="ECO:0000313" key="3">
    <source>
        <dbReference type="Proteomes" id="UP000593567"/>
    </source>
</evidence>
<evidence type="ECO:0000313" key="2">
    <source>
        <dbReference type="EMBL" id="KAF6040812.1"/>
    </source>
</evidence>
<dbReference type="EMBL" id="VXIV02000100">
    <property type="protein sequence ID" value="KAF6040812.1"/>
    <property type="molecule type" value="Genomic_DNA"/>
</dbReference>
<comment type="caution">
    <text evidence="2">The sequence shown here is derived from an EMBL/GenBank/DDBJ whole genome shotgun (WGS) entry which is preliminary data.</text>
</comment>
<gene>
    <name evidence="2" type="ORF">EB796_000896</name>
</gene>